<sequence>MFRELIARTCAPLPSQCAVCRAWPAQPVCEACVARFAQPLPRCRTCALAVPAGVHQCGQCLRTPPPLDDCFAAVSYAYPWSDCLAAYKFHDDPGWAATLATLLRSTPWVEPALERCDAVLPMPLSVQRLRQRGFNQALELARRLAPGKTDGTLLLRLRDTAPQSELDLPARQRNVKGAFAVDPLRAERVRQRRVVLVDDVMTSGASLFAAAAALRQAGAAHITGLVVARTEKE</sequence>
<reference evidence="3" key="1">
    <citation type="submission" date="2022-03" db="EMBL/GenBank/DDBJ databases">
        <authorList>
            <person name="Woo C.Y."/>
        </authorList>
    </citation>
    <scope>NUCLEOTIDE SEQUENCE</scope>
    <source>
        <strain evidence="3">CYS-02</strain>
    </source>
</reference>
<dbReference type="InterPro" id="IPR051910">
    <property type="entry name" value="ComF/GntX_DNA_util-trans"/>
</dbReference>
<accession>A0A9X2APJ4</accession>
<name>A0A9X2APJ4_9BURK</name>
<organism evidence="3 4">
    <name type="scientific">Variovorax terrae</name>
    <dbReference type="NCBI Taxonomy" id="2923278"/>
    <lineage>
        <taxon>Bacteria</taxon>
        <taxon>Pseudomonadati</taxon>
        <taxon>Pseudomonadota</taxon>
        <taxon>Betaproteobacteria</taxon>
        <taxon>Burkholderiales</taxon>
        <taxon>Comamonadaceae</taxon>
        <taxon>Variovorax</taxon>
    </lineage>
</organism>
<evidence type="ECO:0000313" key="3">
    <source>
        <dbReference type="EMBL" id="MCJ0762111.1"/>
    </source>
</evidence>
<dbReference type="InterPro" id="IPR029057">
    <property type="entry name" value="PRTase-like"/>
</dbReference>
<dbReference type="InterPro" id="IPR000836">
    <property type="entry name" value="PRTase_dom"/>
</dbReference>
<feature type="domain" description="Phosphoribosyltransferase" evidence="2">
    <location>
        <begin position="176"/>
        <end position="227"/>
    </location>
</feature>
<keyword evidence="4" id="KW-1185">Reference proteome</keyword>
<dbReference type="RefSeq" id="WP_243304077.1">
    <property type="nucleotide sequence ID" value="NZ_JALGBI010000001.1"/>
</dbReference>
<dbReference type="PANTHER" id="PTHR47505:SF1">
    <property type="entry name" value="DNA UTILIZATION PROTEIN YHGH"/>
    <property type="match status" value="1"/>
</dbReference>
<proteinExistence type="inferred from homology"/>
<dbReference type="Gene3D" id="3.40.50.2020">
    <property type="match status" value="1"/>
</dbReference>
<comment type="similarity">
    <text evidence="1">Belongs to the ComF/GntX family.</text>
</comment>
<protein>
    <submittedName>
        <fullName evidence="3">ComF family protein</fullName>
    </submittedName>
</protein>
<evidence type="ECO:0000313" key="4">
    <source>
        <dbReference type="Proteomes" id="UP001139447"/>
    </source>
</evidence>
<dbReference type="Pfam" id="PF00156">
    <property type="entry name" value="Pribosyltran"/>
    <property type="match status" value="1"/>
</dbReference>
<dbReference type="EMBL" id="JALGBI010000001">
    <property type="protein sequence ID" value="MCJ0762111.1"/>
    <property type="molecule type" value="Genomic_DNA"/>
</dbReference>
<dbReference type="SUPFAM" id="SSF53271">
    <property type="entry name" value="PRTase-like"/>
    <property type="match status" value="1"/>
</dbReference>
<dbReference type="AlphaFoldDB" id="A0A9X2APJ4"/>
<evidence type="ECO:0000256" key="1">
    <source>
        <dbReference type="ARBA" id="ARBA00008007"/>
    </source>
</evidence>
<dbReference type="PANTHER" id="PTHR47505">
    <property type="entry name" value="DNA UTILIZATION PROTEIN YHGH"/>
    <property type="match status" value="1"/>
</dbReference>
<dbReference type="Proteomes" id="UP001139447">
    <property type="component" value="Unassembled WGS sequence"/>
</dbReference>
<evidence type="ECO:0000259" key="2">
    <source>
        <dbReference type="Pfam" id="PF00156"/>
    </source>
</evidence>
<gene>
    <name evidence="3" type="ORF">MMF98_02700</name>
</gene>
<comment type="caution">
    <text evidence="3">The sequence shown here is derived from an EMBL/GenBank/DDBJ whole genome shotgun (WGS) entry which is preliminary data.</text>
</comment>